<keyword evidence="5" id="KW-1185">Reference proteome</keyword>
<dbReference type="Pfam" id="PF08044">
    <property type="entry name" value="DUF1707"/>
    <property type="match status" value="1"/>
</dbReference>
<evidence type="ECO:0000313" key="5">
    <source>
        <dbReference type="Proteomes" id="UP001152519"/>
    </source>
</evidence>
<name>A0A9W4GWA2_9ACTN</name>
<evidence type="ECO:0000313" key="4">
    <source>
        <dbReference type="EMBL" id="CAG6399071.1"/>
    </source>
</evidence>
<evidence type="ECO:0000259" key="3">
    <source>
        <dbReference type="Pfam" id="PF08044"/>
    </source>
</evidence>
<organism evidence="4 5">
    <name type="scientific">Actinacidiphila cocklensis</name>
    <dbReference type="NCBI Taxonomy" id="887465"/>
    <lineage>
        <taxon>Bacteria</taxon>
        <taxon>Bacillati</taxon>
        <taxon>Actinomycetota</taxon>
        <taxon>Actinomycetes</taxon>
        <taxon>Kitasatosporales</taxon>
        <taxon>Streptomycetaceae</taxon>
        <taxon>Actinacidiphila</taxon>
    </lineage>
</organism>
<proteinExistence type="predicted"/>
<dbReference type="InterPro" id="IPR012551">
    <property type="entry name" value="DUF1707_SHOCT-like"/>
</dbReference>
<evidence type="ECO:0000256" key="2">
    <source>
        <dbReference type="SAM" id="Phobius"/>
    </source>
</evidence>
<dbReference type="AlphaFoldDB" id="A0A9W4GWA2"/>
<dbReference type="RefSeq" id="WP_251501307.1">
    <property type="nucleotide sequence ID" value="NZ_CAJSLV010000114.1"/>
</dbReference>
<dbReference type="Proteomes" id="UP001152519">
    <property type="component" value="Unassembled WGS sequence"/>
</dbReference>
<dbReference type="EMBL" id="CAJSLV010000114">
    <property type="protein sequence ID" value="CAG6399071.1"/>
    <property type="molecule type" value="Genomic_DNA"/>
</dbReference>
<reference evidence="4" key="1">
    <citation type="submission" date="2021-05" db="EMBL/GenBank/DDBJ databases">
        <authorList>
            <person name="Arsene-Ploetze F."/>
        </authorList>
    </citation>
    <scope>NUCLEOTIDE SEQUENCE</scope>
    <source>
        <strain evidence="4">DSM 42138</strain>
    </source>
</reference>
<sequence length="129" mass="14156">MTGSEEHAPSVPLRASDAERDAVEALLQHHFALGRLTLAELEERAAAAYEARTREQLDALVRDLPGEAEEARSQADVVDSRLLIILLCCAPPAALVYWLVSQRAARRRRADLPVRHPRASGGTEEPEAL</sequence>
<accession>A0A9W4GWA2</accession>
<dbReference type="PANTHER" id="PTHR40763:SF4">
    <property type="entry name" value="DUF1707 DOMAIN-CONTAINING PROTEIN"/>
    <property type="match status" value="1"/>
</dbReference>
<protein>
    <recommendedName>
        <fullName evidence="3">DUF1707 domain-containing protein</fullName>
    </recommendedName>
</protein>
<keyword evidence="2" id="KW-0472">Membrane</keyword>
<keyword evidence="2" id="KW-1133">Transmembrane helix</keyword>
<feature type="domain" description="DUF1707" evidence="3">
    <location>
        <begin position="13"/>
        <end position="65"/>
    </location>
</feature>
<gene>
    <name evidence="4" type="ORF">SCOCK_80226</name>
</gene>
<dbReference type="PANTHER" id="PTHR40763">
    <property type="entry name" value="MEMBRANE PROTEIN-RELATED"/>
    <property type="match status" value="1"/>
</dbReference>
<keyword evidence="2" id="KW-0812">Transmembrane</keyword>
<feature type="region of interest" description="Disordered" evidence="1">
    <location>
        <begin position="107"/>
        <end position="129"/>
    </location>
</feature>
<evidence type="ECO:0000256" key="1">
    <source>
        <dbReference type="SAM" id="MobiDB-lite"/>
    </source>
</evidence>
<feature type="transmembrane region" description="Helical" evidence="2">
    <location>
        <begin position="82"/>
        <end position="100"/>
    </location>
</feature>
<comment type="caution">
    <text evidence="4">The sequence shown here is derived from an EMBL/GenBank/DDBJ whole genome shotgun (WGS) entry which is preliminary data.</text>
</comment>